<evidence type="ECO:0000256" key="1">
    <source>
        <dbReference type="SAM" id="MobiDB-lite"/>
    </source>
</evidence>
<name>A0A183EG70_9BILA</name>
<dbReference type="AlphaFoldDB" id="A0A183EG70"/>
<reference evidence="4" key="1">
    <citation type="submission" date="2016-06" db="UniProtKB">
        <authorList>
            <consortium name="WormBaseParasite"/>
        </authorList>
    </citation>
    <scope>IDENTIFICATION</scope>
</reference>
<organism evidence="4">
    <name type="scientific">Gongylonema pulchrum</name>
    <dbReference type="NCBI Taxonomy" id="637853"/>
    <lineage>
        <taxon>Eukaryota</taxon>
        <taxon>Metazoa</taxon>
        <taxon>Ecdysozoa</taxon>
        <taxon>Nematoda</taxon>
        <taxon>Chromadorea</taxon>
        <taxon>Rhabditida</taxon>
        <taxon>Spirurina</taxon>
        <taxon>Spiruromorpha</taxon>
        <taxon>Spiruroidea</taxon>
        <taxon>Gongylonematidae</taxon>
        <taxon>Gongylonema</taxon>
    </lineage>
</organism>
<reference evidence="2 3" key="2">
    <citation type="submission" date="2018-11" db="EMBL/GenBank/DDBJ databases">
        <authorList>
            <consortium name="Pathogen Informatics"/>
        </authorList>
    </citation>
    <scope>NUCLEOTIDE SEQUENCE [LARGE SCALE GENOMIC DNA]</scope>
</reference>
<sequence length="163" mass="18250">MAARCRRRRAVFAPAAALRRQRRAQGSATRGPGGGRRLGNAANREEVADESSQRYTVKSVCILFRWSVVGQSLKWRGLSNSQDCLEASSCLTAGPVHSDDERLIPFRNLSAEEDDGLPPPRLWDLLDTEWERSGGHFEIHRVREMKYPNPGMKSRLGGGWTLC</sequence>
<keyword evidence="3" id="KW-1185">Reference proteome</keyword>
<protein>
    <submittedName>
        <fullName evidence="2 4">Uncharacterized protein</fullName>
    </submittedName>
</protein>
<dbReference type="Proteomes" id="UP000271098">
    <property type="component" value="Unassembled WGS sequence"/>
</dbReference>
<dbReference type="WBParaSite" id="GPUH_0001998601-mRNA-1">
    <property type="protein sequence ID" value="GPUH_0001998601-mRNA-1"/>
    <property type="gene ID" value="GPUH_0001998601"/>
</dbReference>
<evidence type="ECO:0000313" key="3">
    <source>
        <dbReference type="Proteomes" id="UP000271098"/>
    </source>
</evidence>
<feature type="region of interest" description="Disordered" evidence="1">
    <location>
        <begin position="18"/>
        <end position="49"/>
    </location>
</feature>
<evidence type="ECO:0000313" key="4">
    <source>
        <dbReference type="WBParaSite" id="GPUH_0001998601-mRNA-1"/>
    </source>
</evidence>
<evidence type="ECO:0000313" key="2">
    <source>
        <dbReference type="EMBL" id="VDN34996.1"/>
    </source>
</evidence>
<proteinExistence type="predicted"/>
<gene>
    <name evidence="2" type="ORF">GPUH_LOCUS19964</name>
</gene>
<dbReference type="EMBL" id="UYRT01089499">
    <property type="protein sequence ID" value="VDN34996.1"/>
    <property type="molecule type" value="Genomic_DNA"/>
</dbReference>
<accession>A0A183EG70</accession>